<organism evidence="2 3">
    <name type="scientific">Dryococelus australis</name>
    <dbReference type="NCBI Taxonomy" id="614101"/>
    <lineage>
        <taxon>Eukaryota</taxon>
        <taxon>Metazoa</taxon>
        <taxon>Ecdysozoa</taxon>
        <taxon>Arthropoda</taxon>
        <taxon>Hexapoda</taxon>
        <taxon>Insecta</taxon>
        <taxon>Pterygota</taxon>
        <taxon>Neoptera</taxon>
        <taxon>Polyneoptera</taxon>
        <taxon>Phasmatodea</taxon>
        <taxon>Verophasmatodea</taxon>
        <taxon>Anareolatae</taxon>
        <taxon>Phasmatidae</taxon>
        <taxon>Eurycanthinae</taxon>
        <taxon>Dryococelus</taxon>
    </lineage>
</organism>
<gene>
    <name evidence="2" type="ORF">PR048_022451</name>
</gene>
<feature type="region of interest" description="Disordered" evidence="1">
    <location>
        <begin position="349"/>
        <end position="376"/>
    </location>
</feature>
<evidence type="ECO:0000256" key="1">
    <source>
        <dbReference type="SAM" id="MobiDB-lite"/>
    </source>
</evidence>
<evidence type="ECO:0000313" key="2">
    <source>
        <dbReference type="EMBL" id="KAJ8877988.1"/>
    </source>
</evidence>
<name>A0ABQ9H1B7_9NEOP</name>
<feature type="region of interest" description="Disordered" evidence="1">
    <location>
        <begin position="1"/>
        <end position="53"/>
    </location>
</feature>
<evidence type="ECO:0000313" key="3">
    <source>
        <dbReference type="Proteomes" id="UP001159363"/>
    </source>
</evidence>
<dbReference type="Proteomes" id="UP001159363">
    <property type="component" value="Chromosome 7"/>
</dbReference>
<sequence>MRVIEVNTERCRNGGAGETGDPEKTRRPTAPPGKIPTCENPVTRPGSEPGSPWREASVLTAPSFCDCHVRRSDALCSAIYRVTDEPFTEFEMFPQDGRTGFTLFASRSKRESEWIYLGDYIEISRADGGEARLAWSSAVMQKREKTGNPRENTPTSGVVWIDSHMRPSAGNRTQVKQWLFLQAVVTLARKMASLNCKVSERRRELCRSAPVICSMQQPAGHKEPFPNPLAANQITTTAIMFVTLTHMRGKGGVVVEWLDYSPPTWSNRARFPTGSLQDFRTWKSMPLVCSHGLSVTGTADLRVTLSGRGETIRAELSGPQSAPSPLSARLSSGVQCSLCAASTFATFSADPVTPEPRSPDQCDTTSTTRHLKQKNQ</sequence>
<accession>A0ABQ9H1B7</accession>
<dbReference type="EMBL" id="JARBHB010000008">
    <property type="protein sequence ID" value="KAJ8877988.1"/>
    <property type="molecule type" value="Genomic_DNA"/>
</dbReference>
<reference evidence="2 3" key="1">
    <citation type="submission" date="2023-02" db="EMBL/GenBank/DDBJ databases">
        <title>LHISI_Scaffold_Assembly.</title>
        <authorList>
            <person name="Stuart O.P."/>
            <person name="Cleave R."/>
            <person name="Magrath M.J.L."/>
            <person name="Mikheyev A.S."/>
        </authorList>
    </citation>
    <scope>NUCLEOTIDE SEQUENCE [LARGE SCALE GENOMIC DNA]</scope>
    <source>
        <strain evidence="2">Daus_M_001</strain>
        <tissue evidence="2">Leg muscle</tissue>
    </source>
</reference>
<proteinExistence type="predicted"/>
<keyword evidence="3" id="KW-1185">Reference proteome</keyword>
<protein>
    <submittedName>
        <fullName evidence="2">Uncharacterized protein</fullName>
    </submittedName>
</protein>
<comment type="caution">
    <text evidence="2">The sequence shown here is derived from an EMBL/GenBank/DDBJ whole genome shotgun (WGS) entry which is preliminary data.</text>
</comment>